<keyword evidence="2" id="KW-1185">Reference proteome</keyword>
<reference evidence="1" key="1">
    <citation type="submission" date="2020-03" db="EMBL/GenBank/DDBJ databases">
        <authorList>
            <person name="Weist P."/>
        </authorList>
    </citation>
    <scope>NUCLEOTIDE SEQUENCE</scope>
</reference>
<name>A0A9N7TMQ0_PLEPL</name>
<sequence>MFPYQLTPPANHLVHRLPSITSSPRAVSNVTSDLTEREHSGTRRWKNWEPTGFLFNDLLAWNENLLSRPERKQVTLAVAEHLEHWLHIASLRLMMHHKGSRVYEATMVEEDQREFPLL</sequence>
<dbReference type="AlphaFoldDB" id="A0A9N7TMQ0"/>
<dbReference type="Proteomes" id="UP001153269">
    <property type="component" value="Unassembled WGS sequence"/>
</dbReference>
<gene>
    <name evidence="1" type="ORF">PLEPLA_LOCUS2521</name>
</gene>
<evidence type="ECO:0000313" key="2">
    <source>
        <dbReference type="Proteomes" id="UP001153269"/>
    </source>
</evidence>
<comment type="caution">
    <text evidence="1">The sequence shown here is derived from an EMBL/GenBank/DDBJ whole genome shotgun (WGS) entry which is preliminary data.</text>
</comment>
<accession>A0A9N7TMQ0</accession>
<protein>
    <submittedName>
        <fullName evidence="1">Uncharacterized protein</fullName>
    </submittedName>
</protein>
<dbReference type="EMBL" id="CADEAL010000125">
    <property type="protein sequence ID" value="CAB1414809.1"/>
    <property type="molecule type" value="Genomic_DNA"/>
</dbReference>
<proteinExistence type="predicted"/>
<evidence type="ECO:0000313" key="1">
    <source>
        <dbReference type="EMBL" id="CAB1414809.1"/>
    </source>
</evidence>
<organism evidence="1 2">
    <name type="scientific">Pleuronectes platessa</name>
    <name type="common">European plaice</name>
    <dbReference type="NCBI Taxonomy" id="8262"/>
    <lineage>
        <taxon>Eukaryota</taxon>
        <taxon>Metazoa</taxon>
        <taxon>Chordata</taxon>
        <taxon>Craniata</taxon>
        <taxon>Vertebrata</taxon>
        <taxon>Euteleostomi</taxon>
        <taxon>Actinopterygii</taxon>
        <taxon>Neopterygii</taxon>
        <taxon>Teleostei</taxon>
        <taxon>Neoteleostei</taxon>
        <taxon>Acanthomorphata</taxon>
        <taxon>Carangaria</taxon>
        <taxon>Pleuronectiformes</taxon>
        <taxon>Pleuronectoidei</taxon>
        <taxon>Pleuronectidae</taxon>
        <taxon>Pleuronectes</taxon>
    </lineage>
</organism>